<dbReference type="InterPro" id="IPR032528">
    <property type="entry name" value="Ribosom_S30AE_C"/>
</dbReference>
<dbReference type="Gene3D" id="3.30.505.50">
    <property type="entry name" value="Sigma 54 modulation/S30EA ribosomal protein, C-terminal domain"/>
    <property type="match status" value="1"/>
</dbReference>
<evidence type="ECO:0000259" key="2">
    <source>
        <dbReference type="Pfam" id="PF16321"/>
    </source>
</evidence>
<keyword evidence="1" id="KW-0810">Translation regulation</keyword>
<feature type="domain" description="Sigma 54 modulation/S30EA ribosomal protein C-terminal" evidence="2">
    <location>
        <begin position="116"/>
        <end position="168"/>
    </location>
</feature>
<dbReference type="InterPro" id="IPR036567">
    <property type="entry name" value="RHF-like"/>
</dbReference>
<dbReference type="PANTHER" id="PTHR33231:SF1">
    <property type="entry name" value="30S RIBOSOMAL PROTEIN"/>
    <property type="match status" value="1"/>
</dbReference>
<gene>
    <name evidence="3" type="ORF">JYK00_05280</name>
</gene>
<dbReference type="Pfam" id="PF02482">
    <property type="entry name" value="Ribosomal_S30AE"/>
    <property type="match status" value="1"/>
</dbReference>
<protein>
    <submittedName>
        <fullName evidence="3">HPF/RaiA family ribosome-associated protein</fullName>
    </submittedName>
</protein>
<evidence type="ECO:0000256" key="1">
    <source>
        <dbReference type="ARBA" id="ARBA00022845"/>
    </source>
</evidence>
<accession>A0ABX7S614</accession>
<dbReference type="Pfam" id="PF16321">
    <property type="entry name" value="Ribosom_S30AE_C"/>
    <property type="match status" value="1"/>
</dbReference>
<dbReference type="PANTHER" id="PTHR33231">
    <property type="entry name" value="30S RIBOSOMAL PROTEIN"/>
    <property type="match status" value="1"/>
</dbReference>
<name>A0ABX7S614_9BACT</name>
<evidence type="ECO:0000313" key="3">
    <source>
        <dbReference type="EMBL" id="QTA37165.1"/>
    </source>
</evidence>
<reference evidence="3 4" key="1">
    <citation type="submission" date="2021-03" db="EMBL/GenBank/DDBJ databases">
        <title>Thermosipho ferrireducens sp.nov., an anaerobic thermophilic iron-reducing bacterium isolated from a deep-sea hydrothermal sulfide deposits.</title>
        <authorList>
            <person name="Zeng X."/>
            <person name="Chen Y."/>
            <person name="Shao Z."/>
        </authorList>
    </citation>
    <scope>NUCLEOTIDE SEQUENCE [LARGE SCALE GENOMIC DNA]</scope>
    <source>
        <strain evidence="3 4">JL129W03</strain>
    </source>
</reference>
<dbReference type="InterPro" id="IPR003489">
    <property type="entry name" value="RHF/RaiA"/>
</dbReference>
<dbReference type="Proteomes" id="UP000671862">
    <property type="component" value="Chromosome"/>
</dbReference>
<dbReference type="RefSeq" id="WP_207565890.1">
    <property type="nucleotide sequence ID" value="NZ_CP071446.1"/>
</dbReference>
<sequence>MDYRLSVKGFDFTNAMTTYLEKRLEKIDRVLNDSVHLEIKFEKDATNFVGKFSVHYLGKDLIVTEQDPDIYTVIDKLSDAFEKKIKREKDYVRPRHKSNNKGLGKTFTEEMPIKKEQDKISSIKRLGLMITSVEEALEQMEVMNHEFFLFRNMDTDEINLILKRHDGTLILYEFVE</sequence>
<dbReference type="SUPFAM" id="SSF69754">
    <property type="entry name" value="Ribosome binding protein Y (YfiA homologue)"/>
    <property type="match status" value="1"/>
</dbReference>
<organism evidence="3 4">
    <name type="scientific">Thermosipho ferrireducens</name>
    <dbReference type="NCBI Taxonomy" id="2571116"/>
    <lineage>
        <taxon>Bacteria</taxon>
        <taxon>Thermotogati</taxon>
        <taxon>Thermotogota</taxon>
        <taxon>Thermotogae</taxon>
        <taxon>Thermotogales</taxon>
        <taxon>Fervidobacteriaceae</taxon>
        <taxon>Thermosipho</taxon>
    </lineage>
</organism>
<dbReference type="Gene3D" id="3.30.160.100">
    <property type="entry name" value="Ribosome hibernation promotion factor-like"/>
    <property type="match status" value="1"/>
</dbReference>
<proteinExistence type="predicted"/>
<evidence type="ECO:0000313" key="4">
    <source>
        <dbReference type="Proteomes" id="UP000671862"/>
    </source>
</evidence>
<keyword evidence="4" id="KW-1185">Reference proteome</keyword>
<dbReference type="EMBL" id="CP071446">
    <property type="protein sequence ID" value="QTA37165.1"/>
    <property type="molecule type" value="Genomic_DNA"/>
</dbReference>
<dbReference type="InterPro" id="IPR038416">
    <property type="entry name" value="Ribosom_S30AE_C_sf"/>
</dbReference>
<dbReference type="InterPro" id="IPR050574">
    <property type="entry name" value="HPF/YfiA_ribosome-assoc"/>
</dbReference>